<evidence type="ECO:0000259" key="1">
    <source>
        <dbReference type="PROSITE" id="PS51186"/>
    </source>
</evidence>
<gene>
    <name evidence="2" type="ORF">BMON_0644</name>
</gene>
<dbReference type="GeneID" id="93093802"/>
<dbReference type="Pfam" id="PF00583">
    <property type="entry name" value="Acetyltransf_1"/>
    <property type="match status" value="1"/>
</dbReference>
<dbReference type="EMBL" id="JGZE01000010">
    <property type="protein sequence ID" value="KFI77085.1"/>
    <property type="molecule type" value="Genomic_DNA"/>
</dbReference>
<feature type="domain" description="N-acetyltransferase" evidence="1">
    <location>
        <begin position="1"/>
        <end position="155"/>
    </location>
</feature>
<evidence type="ECO:0000313" key="2">
    <source>
        <dbReference type="EMBL" id="KFI77085.1"/>
    </source>
</evidence>
<keyword evidence="2" id="KW-0808">Transferase</keyword>
<reference evidence="2 3" key="1">
    <citation type="submission" date="2014-03" db="EMBL/GenBank/DDBJ databases">
        <title>Genomics of Bifidobacteria.</title>
        <authorList>
            <person name="Ventura M."/>
            <person name="Milani C."/>
            <person name="Lugli G.A."/>
        </authorList>
    </citation>
    <scope>NUCLEOTIDE SEQUENCE [LARGE SCALE GENOMIC DNA]</scope>
    <source>
        <strain evidence="2 3">DSM 21395</strain>
    </source>
</reference>
<dbReference type="InterPro" id="IPR016181">
    <property type="entry name" value="Acyl_CoA_acyltransferase"/>
</dbReference>
<name>A0A087C1D5_9BIFI</name>
<dbReference type="STRING" id="1437603.GCA_000771525_00250"/>
<dbReference type="AlphaFoldDB" id="A0A087C1D5"/>
<dbReference type="Proteomes" id="UP000029082">
    <property type="component" value="Unassembled WGS sequence"/>
</dbReference>
<dbReference type="SUPFAM" id="SSF55729">
    <property type="entry name" value="Acyl-CoA N-acyltransferases (Nat)"/>
    <property type="match status" value="1"/>
</dbReference>
<keyword evidence="3" id="KW-1185">Reference proteome</keyword>
<evidence type="ECO:0000313" key="3">
    <source>
        <dbReference type="Proteomes" id="UP000029082"/>
    </source>
</evidence>
<protein>
    <submittedName>
        <fullName evidence="2">Putative Acetyltransferase</fullName>
    </submittedName>
</protein>
<accession>A0A087C1D5</accession>
<dbReference type="Gene3D" id="3.40.630.30">
    <property type="match status" value="1"/>
</dbReference>
<dbReference type="OrthoDB" id="3425968at2"/>
<proteinExistence type="predicted"/>
<organism evidence="2 3">
    <name type="scientific">Bifidobacterium mongoliense DSM 21395</name>
    <dbReference type="NCBI Taxonomy" id="1437603"/>
    <lineage>
        <taxon>Bacteria</taxon>
        <taxon>Bacillati</taxon>
        <taxon>Actinomycetota</taxon>
        <taxon>Actinomycetes</taxon>
        <taxon>Bifidobacteriales</taxon>
        <taxon>Bifidobacteriaceae</taxon>
        <taxon>Bifidobacterium</taxon>
    </lineage>
</organism>
<dbReference type="eggNOG" id="COG0456">
    <property type="taxonomic scope" value="Bacteria"/>
</dbReference>
<dbReference type="InterPro" id="IPR000182">
    <property type="entry name" value="GNAT_dom"/>
</dbReference>
<comment type="caution">
    <text evidence="2">The sequence shown here is derived from an EMBL/GenBank/DDBJ whole genome shotgun (WGS) entry which is preliminary data.</text>
</comment>
<dbReference type="GO" id="GO:0016747">
    <property type="term" value="F:acyltransferase activity, transferring groups other than amino-acyl groups"/>
    <property type="evidence" value="ECO:0007669"/>
    <property type="project" value="InterPro"/>
</dbReference>
<dbReference type="RefSeq" id="WP_033511220.1">
    <property type="nucleotide sequence ID" value="NZ_JDUO01000001.1"/>
</dbReference>
<dbReference type="PROSITE" id="PS51186">
    <property type="entry name" value="GNAT"/>
    <property type="match status" value="1"/>
</dbReference>
<sequence length="155" mass="17843">MKIVEYSQRFERQINDYQLQDVTFTGLPRKAVAIAKTNMEYHPSLAVTSDNEVPTFFVLDYGTDKFRYTNTSRSMLLRSFATDDRYLRKGYASEALALLPAYVRGSFPDVIEIVLGVNRKNVPAQRLYEKAGFERRADTFVGRRGEQFIYTMAIG</sequence>